<dbReference type="GO" id="GO:0004180">
    <property type="term" value="F:carboxypeptidase activity"/>
    <property type="evidence" value="ECO:0007669"/>
    <property type="project" value="UniProtKB-KW"/>
</dbReference>
<protein>
    <submittedName>
        <fullName evidence="8">LD-carboxypeptidase</fullName>
    </submittedName>
</protein>
<keyword evidence="2" id="KW-0121">Carboxypeptidase</keyword>
<dbReference type="InterPro" id="IPR040449">
    <property type="entry name" value="Peptidase_S66_N"/>
</dbReference>
<accession>A0A8J7YQ98</accession>
<dbReference type="InterPro" id="IPR029062">
    <property type="entry name" value="Class_I_gatase-like"/>
</dbReference>
<dbReference type="Pfam" id="PF17676">
    <property type="entry name" value="Peptidase_S66C"/>
    <property type="match status" value="1"/>
</dbReference>
<evidence type="ECO:0000259" key="7">
    <source>
        <dbReference type="Pfam" id="PF17676"/>
    </source>
</evidence>
<dbReference type="InterPro" id="IPR040921">
    <property type="entry name" value="Peptidase_S66C"/>
</dbReference>
<comment type="caution">
    <text evidence="8">The sequence shown here is derived from an EMBL/GenBank/DDBJ whole genome shotgun (WGS) entry which is preliminary data.</text>
</comment>
<keyword evidence="5" id="KW-0720">Serine protease</keyword>
<proteinExistence type="inferred from homology"/>
<dbReference type="Proteomes" id="UP000716004">
    <property type="component" value="Unassembled WGS sequence"/>
</dbReference>
<dbReference type="CDD" id="cd07025">
    <property type="entry name" value="Peptidase_S66"/>
    <property type="match status" value="1"/>
</dbReference>
<dbReference type="GO" id="GO:0008236">
    <property type="term" value="F:serine-type peptidase activity"/>
    <property type="evidence" value="ECO:0007669"/>
    <property type="project" value="UniProtKB-KW"/>
</dbReference>
<dbReference type="SUPFAM" id="SSF52317">
    <property type="entry name" value="Class I glutamine amidotransferase-like"/>
    <property type="match status" value="1"/>
</dbReference>
<dbReference type="Gene3D" id="3.40.50.10740">
    <property type="entry name" value="Class I glutamine amidotransferase-like"/>
    <property type="match status" value="1"/>
</dbReference>
<comment type="similarity">
    <text evidence="1">Belongs to the peptidase S66 family.</text>
</comment>
<dbReference type="SUPFAM" id="SSF141986">
    <property type="entry name" value="LD-carboxypeptidase A C-terminal domain-like"/>
    <property type="match status" value="1"/>
</dbReference>
<keyword evidence="3" id="KW-0645">Protease</keyword>
<dbReference type="Pfam" id="PF02016">
    <property type="entry name" value="Peptidase_S66"/>
    <property type="match status" value="1"/>
</dbReference>
<organism evidence="8 9">
    <name type="scientific">Candidatus Sysuiplasma superficiale</name>
    <dbReference type="NCBI Taxonomy" id="2823368"/>
    <lineage>
        <taxon>Archaea</taxon>
        <taxon>Methanobacteriati</taxon>
        <taxon>Thermoplasmatota</taxon>
        <taxon>Thermoplasmata</taxon>
        <taxon>Candidatus Sysuiplasmatales</taxon>
        <taxon>Candidatus Sysuiplasmataceae</taxon>
        <taxon>Candidatus Sysuiplasma</taxon>
    </lineage>
</organism>
<dbReference type="Gene3D" id="3.50.30.60">
    <property type="entry name" value="LD-carboxypeptidase A C-terminal domain-like"/>
    <property type="match status" value="1"/>
</dbReference>
<evidence type="ECO:0000256" key="5">
    <source>
        <dbReference type="ARBA" id="ARBA00022825"/>
    </source>
</evidence>
<evidence type="ECO:0000256" key="4">
    <source>
        <dbReference type="ARBA" id="ARBA00022801"/>
    </source>
</evidence>
<keyword evidence="4" id="KW-0378">Hydrolase</keyword>
<dbReference type="PANTHER" id="PTHR30237">
    <property type="entry name" value="MURAMOYLTETRAPEPTIDE CARBOXYPEPTIDASE"/>
    <property type="match status" value="1"/>
</dbReference>
<dbReference type="EMBL" id="JAGVSJ010000021">
    <property type="protein sequence ID" value="MBX8632328.1"/>
    <property type="molecule type" value="Genomic_DNA"/>
</dbReference>
<dbReference type="InterPro" id="IPR003507">
    <property type="entry name" value="S66_fam"/>
</dbReference>
<sequence>MIIPKRLKRGDRIGVVTPSAPLNTEELRMRLRRGISMLQEMGFEVVTGRSALKVNGYLSAEPEEKAADINEMFSDRGISAIICSQGGGTANGCLRHLDWEAIRRNPKIFQGFSDISVLLNAINTMTGLVTFHGHDVAWGLGWKPSEYDLTEFRRRLIDGEAGEVASRGGRRTVRGGEASGRLIGGNIMCLLKLAGTPYWPDCRNAILFMEGYTVGPDDCDYMFHQLEQMGVFDQISGAVVGYVHSLQNSSVPVEQMEDILLNVSRHYDFPILKTNDFGHECPSTVLPVGAKAAMDADRRILRIEERCVE</sequence>
<evidence type="ECO:0000256" key="1">
    <source>
        <dbReference type="ARBA" id="ARBA00010233"/>
    </source>
</evidence>
<feature type="domain" description="LD-carboxypeptidase N-terminal" evidence="6">
    <location>
        <begin position="13"/>
        <end position="133"/>
    </location>
</feature>
<evidence type="ECO:0000313" key="9">
    <source>
        <dbReference type="Proteomes" id="UP000716004"/>
    </source>
</evidence>
<feature type="domain" description="LD-carboxypeptidase C-terminal" evidence="7">
    <location>
        <begin position="179"/>
        <end position="293"/>
    </location>
</feature>
<evidence type="ECO:0000256" key="2">
    <source>
        <dbReference type="ARBA" id="ARBA00022645"/>
    </source>
</evidence>
<name>A0A8J7YQ98_9ARCH</name>
<reference evidence="8" key="1">
    <citation type="submission" date="2021-04" db="EMBL/GenBank/DDBJ databases">
        <title>Genomic insights into ecological role and evolution of a novel Thermoplasmata order Candidatus Sysuiplasmatales.</title>
        <authorList>
            <person name="Yuan Y."/>
        </authorList>
    </citation>
    <scope>NUCLEOTIDE SEQUENCE</scope>
    <source>
        <strain evidence="8">YP2-bin.285</strain>
    </source>
</reference>
<evidence type="ECO:0000313" key="8">
    <source>
        <dbReference type="EMBL" id="MBX8632328.1"/>
    </source>
</evidence>
<dbReference type="PANTHER" id="PTHR30237:SF2">
    <property type="entry name" value="MUREIN TETRAPEPTIDE CARBOXYPEPTIDASE"/>
    <property type="match status" value="1"/>
</dbReference>
<evidence type="ECO:0000259" key="6">
    <source>
        <dbReference type="Pfam" id="PF02016"/>
    </source>
</evidence>
<dbReference type="AlphaFoldDB" id="A0A8J7YQ98"/>
<dbReference type="PIRSF" id="PIRSF028757">
    <property type="entry name" value="LD-carboxypeptidase"/>
    <property type="match status" value="1"/>
</dbReference>
<dbReference type="InterPro" id="IPR027478">
    <property type="entry name" value="LdcA_N"/>
</dbReference>
<evidence type="ECO:0000256" key="3">
    <source>
        <dbReference type="ARBA" id="ARBA00022670"/>
    </source>
</evidence>
<dbReference type="InterPro" id="IPR027461">
    <property type="entry name" value="Carboxypeptidase_A_C_sf"/>
</dbReference>
<gene>
    <name evidence="8" type="ORF">J9259_07430</name>
</gene>
<dbReference type="GO" id="GO:0006508">
    <property type="term" value="P:proteolysis"/>
    <property type="evidence" value="ECO:0007669"/>
    <property type="project" value="UniProtKB-KW"/>
</dbReference>